<dbReference type="InterPro" id="IPR041588">
    <property type="entry name" value="Integrase_H2C2"/>
</dbReference>
<dbReference type="SUPFAM" id="SSF53098">
    <property type="entry name" value="Ribonuclease H-like"/>
    <property type="match status" value="1"/>
</dbReference>
<dbReference type="Pfam" id="PF12259">
    <property type="entry name" value="Baculo_F"/>
    <property type="match status" value="1"/>
</dbReference>
<dbReference type="Pfam" id="PF18701">
    <property type="entry name" value="DUF5641"/>
    <property type="match status" value="1"/>
</dbReference>
<accession>A0ABQ7Q298</accession>
<dbReference type="Pfam" id="PF17921">
    <property type="entry name" value="Integrase_H2C2"/>
    <property type="match status" value="1"/>
</dbReference>
<dbReference type="PROSITE" id="PS50994">
    <property type="entry name" value="INTEGRASE"/>
    <property type="match status" value="1"/>
</dbReference>
<evidence type="ECO:0000256" key="2">
    <source>
        <dbReference type="SAM" id="Phobius"/>
    </source>
</evidence>
<feature type="region of interest" description="Disordered" evidence="1">
    <location>
        <begin position="1108"/>
        <end position="1129"/>
    </location>
</feature>
<dbReference type="Pfam" id="PF05380">
    <property type="entry name" value="Peptidase_A17"/>
    <property type="match status" value="1"/>
</dbReference>
<dbReference type="EMBL" id="JAHIBW010000022">
    <property type="protein sequence ID" value="KAG7299296.1"/>
    <property type="molecule type" value="Genomic_DNA"/>
</dbReference>
<keyword evidence="2" id="KW-0472">Membrane</keyword>
<feature type="transmembrane region" description="Helical" evidence="2">
    <location>
        <begin position="1677"/>
        <end position="1699"/>
    </location>
</feature>
<evidence type="ECO:0000259" key="3">
    <source>
        <dbReference type="PROSITE" id="PS50994"/>
    </source>
</evidence>
<feature type="compositionally biased region" description="Polar residues" evidence="1">
    <location>
        <begin position="1115"/>
        <end position="1125"/>
    </location>
</feature>
<keyword evidence="5" id="KW-1185">Reference proteome</keyword>
<dbReference type="InterPro" id="IPR008042">
    <property type="entry name" value="Retrotrans_Pao"/>
</dbReference>
<dbReference type="InterPro" id="IPR022048">
    <property type="entry name" value="Envelope_fusion-like"/>
</dbReference>
<dbReference type="PANTHER" id="PTHR47331">
    <property type="entry name" value="PHD-TYPE DOMAIN-CONTAINING PROTEIN"/>
    <property type="match status" value="1"/>
</dbReference>
<keyword evidence="2" id="KW-0812">Transmembrane</keyword>
<feature type="domain" description="Integrase catalytic" evidence="3">
    <location>
        <begin position="798"/>
        <end position="991"/>
    </location>
</feature>
<dbReference type="InterPro" id="IPR012337">
    <property type="entry name" value="RNaseH-like_sf"/>
</dbReference>
<dbReference type="InterPro" id="IPR036397">
    <property type="entry name" value="RNaseH_sf"/>
</dbReference>
<dbReference type="Pfam" id="PF00078">
    <property type="entry name" value="RVT_1"/>
    <property type="match status" value="1"/>
</dbReference>
<dbReference type="Gene3D" id="3.30.420.10">
    <property type="entry name" value="Ribonuclease H-like superfamily/Ribonuclease H"/>
    <property type="match status" value="1"/>
</dbReference>
<dbReference type="InterPro" id="IPR043502">
    <property type="entry name" value="DNA/RNA_pol_sf"/>
</dbReference>
<sequence>MDEIQRFWQIEDITETSSLSVSDQNVIKFYEETTKRRSDGRYEVRLPMKQNFEEKLGSTKQKAFAQFHQLERKLNNNKNISEQYKLFMNEYKQLGHMTPADNNMKPDYHMPHHHVTREDSITSKLRVVFNASTPGLPSNLSLNDLMERGPNLQQDLQTLILKWRQYKYAFTADIEKMFRQIWVAEEDQRFQKVVWRDSADEPIKEYTLTTVTYGTRSAPYLAMMTLRHLASEEEYQRKYSAAAKVVKESLYMDDVLHGDHSLSSAKQLQSDLIELLKLGGFNLRKWSSNYQELLQGSHVTDSHQHAFDFRHEESMKTLGLRWHPKEDVFSFELKCDSKSTKTKPTKRSLLSEISKLFDPLGWLSPVTTKLKLIFQSVWAYDLQWDSQLPENIEKEWIKIQQTLIAINDIRLPRWLQTNGSDVIELHGFCDSSTKAYACVIYSVIRRAGQTYVSQVIGKARLVPIKKLEKEVSLPRLELCGAHLLSKVMSKVKDCFPSYQISVFGWTDSMVTLAWLQGEPGRWKSFVSTRVQQTIESIPPDCWRYVESKDNPADCASRGITPEQLQNHNLWWQGPSWLPTYQNRDAERTLYSTEEELKKIKQVNSVLKSENAITKILDHYSSFSKAVRATAWLARFIKYLSDKRADYQKYLTISELRYAKTIIIKHVQREEYQKEIQCLEAKREIKSKSKILSLRPQLDEEGIMRVGGRIKNAYINPEMKHPIIIPTKGKLTELLIRHGHEHTYHGGPKITSAFLRQKYWIVGGNREIKKQLRLCVTCRKHSPSKADQLMGDLPEHRINASRPFYHTRLDFTGHIMVKANKGRGIKTSKGYIAVFVCMVTKAVHLELVSDLSTSALLAAVRRMAGRRGTPRNLYSDNGTNFIGGNRVLQQEYEETLKSIDHHFISELSEMEIKWHFQAPSWPSAGGIWEAAVKQVKKHLTRVIGSHKLTYEEYATLLTQIEACLNGRPLCAISEDPEELDYLTPAHFLASGPILTIVETEHDLRTRWHLVQKIYQDVWKRWRAEYLSQLSIRPKWRSPQPNIKEGDIVIIQDANLPPGKWALGRVLETHPGKDGYVRVVSVKTKNGVLKRPIVKLSRLPVQSSNCSENVSSISSNQDLKQPTASIENNKRPQRTIRKKNINLLSLATSLLFFFSMLATSQCAYNFTKLPPNQMLYFDKLTNMQIIKDDWRLVVYYDLDPYWAGLETLNKQLKYLDSSCSAIRGQSHCEQIISQLQHGFSEIRYYNDVLLTQRPSVYDRRHRRGLINGIGNLANNLFGILDDKFASKYERDISLIRENENHLAKLWKNQTSVVEAEFNLMKRMESFINKQHKSINQRLSSFENTMNTMGKQINYSSLINDFTISSIIANNLLNQLKSVQTVLLDTITDIYNGKLSLHMLTPEQLRQELNIISAQIPRDLSIPTSEVQLPKLYHLLKVKSKISREYLIFEISIPLLSRNTYEIYQVLPIPKQSHKNMMKIIPISSYVAINLQKESMIPITAEDINTCLNQNEETILCHISKPTYHISNDDSLCEKNNQTSICNSVITDCRNSWIELHSINSYLYFCCNQCNIKVLCQDQAVALQLSQAGLFTLSGECTIRAKELTITSHYQRSNNLTMKADLSIPEIAPINNIINITLPVNANMTISEYHESELNLIKQKIDAMKEETPLLSDRATYHDIHQYTVVYSMLGVMAAAGGWFLWRRARRRGRSAEGAATATGGPKPEPAVLYSVKCGACEISNFGRDNLNFQCSESGYKVPIVSPRNKKFNRSM</sequence>
<protein>
    <recommendedName>
        <fullName evidence="3">Integrase catalytic domain-containing protein</fullName>
    </recommendedName>
</protein>
<organism evidence="4 5">
    <name type="scientific">Plutella xylostella</name>
    <name type="common">Diamondback moth</name>
    <name type="synonym">Plutella maculipennis</name>
    <dbReference type="NCBI Taxonomy" id="51655"/>
    <lineage>
        <taxon>Eukaryota</taxon>
        <taxon>Metazoa</taxon>
        <taxon>Ecdysozoa</taxon>
        <taxon>Arthropoda</taxon>
        <taxon>Hexapoda</taxon>
        <taxon>Insecta</taxon>
        <taxon>Pterygota</taxon>
        <taxon>Neoptera</taxon>
        <taxon>Endopterygota</taxon>
        <taxon>Lepidoptera</taxon>
        <taxon>Glossata</taxon>
        <taxon>Ditrysia</taxon>
        <taxon>Yponomeutoidea</taxon>
        <taxon>Plutellidae</taxon>
        <taxon>Plutella</taxon>
    </lineage>
</organism>
<dbReference type="PANTHER" id="PTHR47331:SF1">
    <property type="entry name" value="GAG-LIKE PROTEIN"/>
    <property type="match status" value="1"/>
</dbReference>
<proteinExistence type="predicted"/>
<dbReference type="InterPro" id="IPR001584">
    <property type="entry name" value="Integrase_cat-core"/>
</dbReference>
<evidence type="ECO:0000313" key="5">
    <source>
        <dbReference type="Proteomes" id="UP000823941"/>
    </source>
</evidence>
<comment type="caution">
    <text evidence="4">The sequence shown here is derived from an EMBL/GenBank/DDBJ whole genome shotgun (WGS) entry which is preliminary data.</text>
</comment>
<gene>
    <name evidence="4" type="ORF">JYU34_016216</name>
</gene>
<dbReference type="InterPro" id="IPR040676">
    <property type="entry name" value="DUF5641"/>
</dbReference>
<name>A0ABQ7Q298_PLUXY</name>
<dbReference type="InterPro" id="IPR000477">
    <property type="entry name" value="RT_dom"/>
</dbReference>
<dbReference type="SUPFAM" id="SSF56672">
    <property type="entry name" value="DNA/RNA polymerases"/>
    <property type="match status" value="1"/>
</dbReference>
<reference evidence="4 5" key="1">
    <citation type="submission" date="2021-06" db="EMBL/GenBank/DDBJ databases">
        <title>A haploid diamondback moth (Plutella xylostella L.) genome assembly resolves 31 chromosomes and identifies a diamide resistance mutation.</title>
        <authorList>
            <person name="Ward C.M."/>
            <person name="Perry K.D."/>
            <person name="Baker G."/>
            <person name="Powis K."/>
            <person name="Heckel D.G."/>
            <person name="Baxter S.W."/>
        </authorList>
    </citation>
    <scope>NUCLEOTIDE SEQUENCE [LARGE SCALE GENOMIC DNA]</scope>
    <source>
        <strain evidence="4 5">LV</strain>
        <tissue evidence="4">Single pupa</tissue>
    </source>
</reference>
<evidence type="ECO:0000256" key="1">
    <source>
        <dbReference type="SAM" id="MobiDB-lite"/>
    </source>
</evidence>
<evidence type="ECO:0000313" key="4">
    <source>
        <dbReference type="EMBL" id="KAG7299296.1"/>
    </source>
</evidence>
<dbReference type="Proteomes" id="UP000823941">
    <property type="component" value="Chromosome 22"/>
</dbReference>
<keyword evidence="2" id="KW-1133">Transmembrane helix</keyword>